<evidence type="ECO:0000256" key="7">
    <source>
        <dbReference type="ARBA" id="ARBA00022968"/>
    </source>
</evidence>
<gene>
    <name evidence="13" type="ORF">U0070_018254</name>
</gene>
<comment type="caution">
    <text evidence="13">The sequence shown here is derived from an EMBL/GenBank/DDBJ whole genome shotgun (WGS) entry which is preliminary data.</text>
</comment>
<dbReference type="InterPro" id="IPR005076">
    <property type="entry name" value="Glyco_trans_6"/>
</dbReference>
<accession>A0AAW0HLI0</accession>
<dbReference type="PANTHER" id="PTHR10462">
    <property type="entry name" value="GLYCOSYLTRANSFERASE-RELATED"/>
    <property type="match status" value="1"/>
</dbReference>
<keyword evidence="8 12" id="KW-1133">Transmembrane helix</keyword>
<evidence type="ECO:0000256" key="2">
    <source>
        <dbReference type="ARBA" id="ARBA00004606"/>
    </source>
</evidence>
<evidence type="ECO:0000313" key="14">
    <source>
        <dbReference type="Proteomes" id="UP001488838"/>
    </source>
</evidence>
<dbReference type="GO" id="GO:0005975">
    <property type="term" value="P:carbohydrate metabolic process"/>
    <property type="evidence" value="ECO:0007669"/>
    <property type="project" value="InterPro"/>
</dbReference>
<evidence type="ECO:0000256" key="11">
    <source>
        <dbReference type="PIRSR" id="PIRSR605076-2"/>
    </source>
</evidence>
<organism evidence="13 14">
    <name type="scientific">Myodes glareolus</name>
    <name type="common">Bank vole</name>
    <name type="synonym">Clethrionomys glareolus</name>
    <dbReference type="NCBI Taxonomy" id="447135"/>
    <lineage>
        <taxon>Eukaryota</taxon>
        <taxon>Metazoa</taxon>
        <taxon>Chordata</taxon>
        <taxon>Craniata</taxon>
        <taxon>Vertebrata</taxon>
        <taxon>Euteleostomi</taxon>
        <taxon>Mammalia</taxon>
        <taxon>Eutheria</taxon>
        <taxon>Euarchontoglires</taxon>
        <taxon>Glires</taxon>
        <taxon>Rodentia</taxon>
        <taxon>Myomorpha</taxon>
        <taxon>Muroidea</taxon>
        <taxon>Cricetidae</taxon>
        <taxon>Arvicolinae</taxon>
        <taxon>Myodes</taxon>
    </lineage>
</organism>
<evidence type="ECO:0000256" key="3">
    <source>
        <dbReference type="ARBA" id="ARBA00010413"/>
    </source>
</evidence>
<evidence type="ECO:0000313" key="13">
    <source>
        <dbReference type="EMBL" id="KAK7802515.1"/>
    </source>
</evidence>
<dbReference type="AlphaFoldDB" id="A0AAW0HLI0"/>
<evidence type="ECO:0000256" key="12">
    <source>
        <dbReference type="SAM" id="Phobius"/>
    </source>
</evidence>
<evidence type="ECO:0000256" key="8">
    <source>
        <dbReference type="ARBA" id="ARBA00022989"/>
    </source>
</evidence>
<evidence type="ECO:0008006" key="15">
    <source>
        <dbReference type="Google" id="ProtNLM"/>
    </source>
</evidence>
<keyword evidence="7" id="KW-0735">Signal-anchor</keyword>
<comment type="subcellular location">
    <subcellularLocation>
        <location evidence="2">Membrane</location>
        <topology evidence="2">Single-pass type II membrane protein</topology>
    </subcellularLocation>
</comment>
<reference evidence="13 14" key="1">
    <citation type="journal article" date="2023" name="bioRxiv">
        <title>Conserved and derived expression patterns and positive selection on dental genes reveal complex evolutionary context of ever-growing rodent molars.</title>
        <authorList>
            <person name="Calamari Z.T."/>
            <person name="Song A."/>
            <person name="Cohen E."/>
            <person name="Akter M."/>
            <person name="Roy R.D."/>
            <person name="Hallikas O."/>
            <person name="Christensen M.M."/>
            <person name="Li P."/>
            <person name="Marangoni P."/>
            <person name="Jernvall J."/>
            <person name="Klein O.D."/>
        </authorList>
    </citation>
    <scope>NUCLEOTIDE SEQUENCE [LARGE SCALE GENOMIC DNA]</scope>
    <source>
        <strain evidence="13">V071</strain>
    </source>
</reference>
<feature type="binding site" evidence="11">
    <location>
        <position position="110"/>
    </location>
    <ligand>
        <name>UDP-N-acetyl-alpha-D-galactosamine</name>
        <dbReference type="ChEBI" id="CHEBI:67138"/>
    </ligand>
</feature>
<dbReference type="PANTHER" id="PTHR10462:SF46">
    <property type="entry name" value="N-ACETYLLACTOSAMINIDE ALPHA-1,3-GALACTOSYLTRANSFERASE-LIKE 1"/>
    <property type="match status" value="1"/>
</dbReference>
<evidence type="ECO:0000256" key="4">
    <source>
        <dbReference type="ARBA" id="ARBA00022676"/>
    </source>
</evidence>
<dbReference type="Proteomes" id="UP001488838">
    <property type="component" value="Unassembled WGS sequence"/>
</dbReference>
<feature type="transmembrane region" description="Helical" evidence="12">
    <location>
        <begin position="19"/>
        <end position="36"/>
    </location>
</feature>
<dbReference type="FunFam" id="3.90.550.10:FF:000022">
    <property type="entry name" value="Histo-blood group ABO system transferase"/>
    <property type="match status" value="1"/>
</dbReference>
<feature type="active site" description="Nucleophile" evidence="10">
    <location>
        <position position="286"/>
    </location>
</feature>
<keyword evidence="6 12" id="KW-0812">Transmembrane</keyword>
<dbReference type="SUPFAM" id="SSF53448">
    <property type="entry name" value="Nucleotide-diphospho-sugar transferases"/>
    <property type="match status" value="1"/>
</dbReference>
<comment type="cofactor">
    <cofactor evidence="1">
        <name>Mn(2+)</name>
        <dbReference type="ChEBI" id="CHEBI:29035"/>
    </cofactor>
</comment>
<keyword evidence="9 12" id="KW-0472">Membrane</keyword>
<dbReference type="GO" id="GO:0016758">
    <property type="term" value="F:hexosyltransferase activity"/>
    <property type="evidence" value="ECO:0007669"/>
    <property type="project" value="InterPro"/>
</dbReference>
<name>A0AAW0HLI0_MYOGA</name>
<feature type="binding site" evidence="11">
    <location>
        <position position="218"/>
    </location>
    <ligand>
        <name>an alpha-L-fucosyl-(1-&gt;2)-beta-D-galactosyl derivative</name>
        <dbReference type="ChEBI" id="CHEBI:140327"/>
    </ligand>
</feature>
<protein>
    <recommendedName>
        <fullName evidence="15">Glycosyltransferase 6 domain-containing protein 1</fullName>
    </recommendedName>
</protein>
<keyword evidence="5" id="KW-0808">Transferase</keyword>
<dbReference type="EMBL" id="JBBHLL010000460">
    <property type="protein sequence ID" value="KAK7802515.1"/>
    <property type="molecule type" value="Genomic_DNA"/>
</dbReference>
<evidence type="ECO:0000256" key="9">
    <source>
        <dbReference type="ARBA" id="ARBA00023136"/>
    </source>
</evidence>
<comment type="similarity">
    <text evidence="3">Belongs to the glycosyltransferase 6 family.</text>
</comment>
<keyword evidence="14" id="KW-1185">Reference proteome</keyword>
<dbReference type="Pfam" id="PF03414">
    <property type="entry name" value="Glyco_transf_6"/>
    <property type="match status" value="1"/>
</dbReference>
<dbReference type="Gene3D" id="3.90.550.10">
    <property type="entry name" value="Spore Coat Polysaccharide Biosynthesis Protein SpsA, Chain A"/>
    <property type="match status" value="1"/>
</dbReference>
<evidence type="ECO:0000256" key="10">
    <source>
        <dbReference type="PIRSR" id="PIRSR605076-1"/>
    </source>
</evidence>
<proteinExistence type="inferred from homology"/>
<dbReference type="GO" id="GO:0005794">
    <property type="term" value="C:Golgi apparatus"/>
    <property type="evidence" value="ECO:0007669"/>
    <property type="project" value="TreeGrafter"/>
</dbReference>
<evidence type="ECO:0000256" key="5">
    <source>
        <dbReference type="ARBA" id="ARBA00022679"/>
    </source>
</evidence>
<dbReference type="InterPro" id="IPR029044">
    <property type="entry name" value="Nucleotide-diphossugar_trans"/>
</dbReference>
<keyword evidence="4" id="KW-0328">Glycosyltransferase</keyword>
<evidence type="ECO:0000256" key="1">
    <source>
        <dbReference type="ARBA" id="ARBA00001936"/>
    </source>
</evidence>
<sequence length="327" mass="38644">MESLLIIGNENSRENPSEVFCVLWTALILAVIFAVFPCKCFTSIRYYHPHNFRWDLCSFLFNRKRPDVIATTGWLTPVIWEGTYNRQVLDKYYKRLNITVGLAVLATGNFTRQYLRHFLKSADKYFMVGYNVIFYISTDNTYDIPYIELGPLRSFKTLRLPDEDCNQDHTFRNMKNMRNKIIQDIQYEVNFLFTMAVNQIFKKDFGVETLGKSVAQLHSWWYFRNPRDFPYERRVTSAAFIPFGEGDFYYHGAIIGGTPNNVLAFIKEYLKGITDDRTNKLDSTYESHLNKYFLINKPTRVLSPEYNWNPKLKTPPQIKRIKIAWRP</sequence>
<dbReference type="GO" id="GO:0031982">
    <property type="term" value="C:vesicle"/>
    <property type="evidence" value="ECO:0007669"/>
    <property type="project" value="TreeGrafter"/>
</dbReference>
<dbReference type="GO" id="GO:0016020">
    <property type="term" value="C:membrane"/>
    <property type="evidence" value="ECO:0007669"/>
    <property type="project" value="UniProtKB-SubCell"/>
</dbReference>
<feature type="binding site" evidence="11">
    <location>
        <position position="286"/>
    </location>
    <ligand>
        <name>an alpha-L-fucosyl-(1-&gt;2)-beta-D-galactosyl derivative</name>
        <dbReference type="ChEBI" id="CHEBI:140327"/>
    </ligand>
</feature>
<evidence type="ECO:0000256" key="6">
    <source>
        <dbReference type="ARBA" id="ARBA00022692"/>
    </source>
</evidence>